<evidence type="ECO:0000313" key="1">
    <source>
        <dbReference type="EMBL" id="KAK1672241.1"/>
    </source>
</evidence>
<sequence>MQSKTTPWKRILLSDGAKADFAAAMEKADVPDKASTAVLVETLHESQKDTEPHYTTVYLDKDDKDLTTKHIYP</sequence>
<comment type="caution">
    <text evidence="1">The sequence shown here is derived from an EMBL/GenBank/DDBJ whole genome shotgun (WGS) entry which is preliminary data.</text>
</comment>
<dbReference type="AlphaFoldDB" id="A0AAJ0AIB4"/>
<dbReference type="Proteomes" id="UP001224890">
    <property type="component" value="Unassembled WGS sequence"/>
</dbReference>
<dbReference type="RefSeq" id="XP_060426244.1">
    <property type="nucleotide sequence ID" value="XM_060575636.1"/>
</dbReference>
<accession>A0AAJ0AIB4</accession>
<evidence type="ECO:0000313" key="2">
    <source>
        <dbReference type="Proteomes" id="UP001224890"/>
    </source>
</evidence>
<organism evidence="1 2">
    <name type="scientific">Colletotrichum godetiae</name>
    <dbReference type="NCBI Taxonomy" id="1209918"/>
    <lineage>
        <taxon>Eukaryota</taxon>
        <taxon>Fungi</taxon>
        <taxon>Dikarya</taxon>
        <taxon>Ascomycota</taxon>
        <taxon>Pezizomycotina</taxon>
        <taxon>Sordariomycetes</taxon>
        <taxon>Hypocreomycetidae</taxon>
        <taxon>Glomerellales</taxon>
        <taxon>Glomerellaceae</taxon>
        <taxon>Colletotrichum</taxon>
        <taxon>Colletotrichum acutatum species complex</taxon>
    </lineage>
</organism>
<name>A0AAJ0AIB4_9PEZI</name>
<dbReference type="EMBL" id="JAHMHR010000040">
    <property type="protein sequence ID" value="KAK1672241.1"/>
    <property type="molecule type" value="Genomic_DNA"/>
</dbReference>
<proteinExistence type="predicted"/>
<reference evidence="1" key="1">
    <citation type="submission" date="2021-06" db="EMBL/GenBank/DDBJ databases">
        <title>Comparative genomics, transcriptomics and evolutionary studies reveal genomic signatures of adaptation to plant cell wall in hemibiotrophic fungi.</title>
        <authorList>
            <consortium name="DOE Joint Genome Institute"/>
            <person name="Baroncelli R."/>
            <person name="Diaz J.F."/>
            <person name="Benocci T."/>
            <person name="Peng M."/>
            <person name="Battaglia E."/>
            <person name="Haridas S."/>
            <person name="Andreopoulos W."/>
            <person name="Labutti K."/>
            <person name="Pangilinan J."/>
            <person name="Floch G.L."/>
            <person name="Makela M.R."/>
            <person name="Henrissat B."/>
            <person name="Grigoriev I.V."/>
            <person name="Crouch J.A."/>
            <person name="De Vries R.P."/>
            <person name="Sukno S.A."/>
            <person name="Thon M.R."/>
        </authorList>
    </citation>
    <scope>NUCLEOTIDE SEQUENCE</scope>
    <source>
        <strain evidence="1">CBS 193.32</strain>
    </source>
</reference>
<gene>
    <name evidence="1" type="ORF">BDP55DRAFT_673984</name>
</gene>
<protein>
    <submittedName>
        <fullName evidence="1">Uncharacterized protein</fullName>
    </submittedName>
</protein>
<keyword evidence="2" id="KW-1185">Reference proteome</keyword>
<dbReference type="GeneID" id="85460162"/>